<evidence type="ECO:0008006" key="5">
    <source>
        <dbReference type="Google" id="ProtNLM"/>
    </source>
</evidence>
<dbReference type="Proteomes" id="UP000000849">
    <property type="component" value="Chromosome"/>
</dbReference>
<keyword evidence="2" id="KW-0472">Membrane</keyword>
<evidence type="ECO:0000256" key="2">
    <source>
        <dbReference type="SAM" id="Phobius"/>
    </source>
</evidence>
<keyword evidence="2" id="KW-1133">Transmembrane helix</keyword>
<dbReference type="EMBL" id="CP001964">
    <property type="protein sequence ID" value="ADG75391.1"/>
    <property type="molecule type" value="Genomic_DNA"/>
</dbReference>
<dbReference type="KEGG" id="cfl:Cfla_2503"/>
<gene>
    <name evidence="3" type="ordered locus">Cfla_2503</name>
</gene>
<dbReference type="RefSeq" id="WP_013117724.1">
    <property type="nucleotide sequence ID" value="NC_014151.1"/>
</dbReference>
<accession>D5UI46</accession>
<evidence type="ECO:0000313" key="3">
    <source>
        <dbReference type="EMBL" id="ADG75391.1"/>
    </source>
</evidence>
<reference evidence="3 4" key="1">
    <citation type="journal article" date="2010" name="Stand. Genomic Sci.">
        <title>Complete genome sequence of Cellulomonas flavigena type strain (134).</title>
        <authorList>
            <person name="Abt B."/>
            <person name="Foster B."/>
            <person name="Lapidus A."/>
            <person name="Clum A."/>
            <person name="Sun H."/>
            <person name="Pukall R."/>
            <person name="Lucas S."/>
            <person name="Glavina Del Rio T."/>
            <person name="Nolan M."/>
            <person name="Tice H."/>
            <person name="Cheng J.F."/>
            <person name="Pitluck S."/>
            <person name="Liolios K."/>
            <person name="Ivanova N."/>
            <person name="Mavromatis K."/>
            <person name="Ovchinnikova G."/>
            <person name="Pati A."/>
            <person name="Goodwin L."/>
            <person name="Chen A."/>
            <person name="Palaniappan K."/>
            <person name="Land M."/>
            <person name="Hauser L."/>
            <person name="Chang Y.J."/>
            <person name="Jeffries C.D."/>
            <person name="Rohde M."/>
            <person name="Goker M."/>
            <person name="Woyke T."/>
            <person name="Bristow J."/>
            <person name="Eisen J.A."/>
            <person name="Markowitz V."/>
            <person name="Hugenholtz P."/>
            <person name="Kyrpides N.C."/>
            <person name="Klenk H.P."/>
        </authorList>
    </citation>
    <scope>NUCLEOTIDE SEQUENCE [LARGE SCALE GENOMIC DNA]</scope>
    <source>
        <strain evidence="4">ATCC 482 / DSM 20109 / BCRC 11376 / JCM 18109 / NBRC 3775 / NCIMB 8073 / NRS 134</strain>
    </source>
</reference>
<feature type="transmembrane region" description="Helical" evidence="2">
    <location>
        <begin position="39"/>
        <end position="60"/>
    </location>
</feature>
<name>D5UI46_CELFN</name>
<dbReference type="OrthoDB" id="4829420at2"/>
<organism evidence="3 4">
    <name type="scientific">Cellulomonas flavigena (strain ATCC 482 / DSM 20109 / BCRC 11376 / JCM 18109 / NBRC 3775 / NCIMB 8073 / NRS 134)</name>
    <dbReference type="NCBI Taxonomy" id="446466"/>
    <lineage>
        <taxon>Bacteria</taxon>
        <taxon>Bacillati</taxon>
        <taxon>Actinomycetota</taxon>
        <taxon>Actinomycetes</taxon>
        <taxon>Micrococcales</taxon>
        <taxon>Cellulomonadaceae</taxon>
        <taxon>Cellulomonas</taxon>
    </lineage>
</organism>
<feature type="compositionally biased region" description="Low complexity" evidence="1">
    <location>
        <begin position="86"/>
        <end position="104"/>
    </location>
</feature>
<dbReference type="AlphaFoldDB" id="D5UI46"/>
<keyword evidence="4" id="KW-1185">Reference proteome</keyword>
<dbReference type="STRING" id="446466.Cfla_2503"/>
<evidence type="ECO:0000256" key="1">
    <source>
        <dbReference type="SAM" id="MobiDB-lite"/>
    </source>
</evidence>
<dbReference type="HOGENOM" id="CLU_828181_0_0_11"/>
<proteinExistence type="predicted"/>
<keyword evidence="2" id="KW-0812">Transmembrane</keyword>
<protein>
    <recommendedName>
        <fullName evidence="5">CU044_5270 family protein</fullName>
    </recommendedName>
</protein>
<sequence>MTRTDEQYAQVLRERAEAAVPSVDVDLDRVVPRARRRRAAVRGGLATGTLVLVVGAAWGATAVLGVGTPQGIAPAGPTSHDEAVTPDGTAPAGASPTAADSPARPTVPAVAVVADDGTVTGVPGDPWGGDERYWYVLTEQSWGQGAERMETWSSRERPGLMVYGGDLGDVAAKGPVVVMGSWGVAGQRYEMLTDPRVLPTDAAGLARAARVALEEGRGTGSDDDKVFEVLRTSLSEAGLWTPELREALWGAVATLPGTQASVGEDALGRTGDVLRYTDSAGAVTQLVRDPVTGLLLEEVHPGEGHYVRYLEQRAVGEVPLEPTLEIAGCGAWKSC</sequence>
<feature type="region of interest" description="Disordered" evidence="1">
    <location>
        <begin position="73"/>
        <end position="104"/>
    </location>
</feature>
<evidence type="ECO:0000313" key="4">
    <source>
        <dbReference type="Proteomes" id="UP000000849"/>
    </source>
</evidence>